<dbReference type="Proteomes" id="UP000601435">
    <property type="component" value="Unassembled WGS sequence"/>
</dbReference>
<evidence type="ECO:0000256" key="1">
    <source>
        <dbReference type="SAM" id="Phobius"/>
    </source>
</evidence>
<feature type="transmembrane region" description="Helical" evidence="1">
    <location>
        <begin position="6"/>
        <end position="28"/>
    </location>
</feature>
<organism evidence="2 3">
    <name type="scientific">Symbiodinium necroappetens</name>
    <dbReference type="NCBI Taxonomy" id="1628268"/>
    <lineage>
        <taxon>Eukaryota</taxon>
        <taxon>Sar</taxon>
        <taxon>Alveolata</taxon>
        <taxon>Dinophyceae</taxon>
        <taxon>Suessiales</taxon>
        <taxon>Symbiodiniaceae</taxon>
        <taxon>Symbiodinium</taxon>
    </lineage>
</organism>
<dbReference type="OrthoDB" id="418599at2759"/>
<sequence length="108" mass="11633">MNPGRGIVDVISVILQSLLFTAMGTCTAREKKPRYYQKFTRSLSSLATAASESGSATMQGLQSMASGIQGRLSSSSDTAQSPWAWLAPCQICEKPQTTDEIVVDSRRS</sequence>
<accession>A0A812T5E6</accession>
<evidence type="ECO:0000313" key="2">
    <source>
        <dbReference type="EMBL" id="CAE7520030.1"/>
    </source>
</evidence>
<keyword evidence="1" id="KW-0472">Membrane</keyword>
<keyword evidence="1" id="KW-0812">Transmembrane</keyword>
<dbReference type="EMBL" id="CAJNJA010023995">
    <property type="protein sequence ID" value="CAE7520030.1"/>
    <property type="molecule type" value="Genomic_DNA"/>
</dbReference>
<protein>
    <submittedName>
        <fullName evidence="2">Uncharacterized protein</fullName>
    </submittedName>
</protein>
<gene>
    <name evidence="2" type="ORF">SNEC2469_LOCUS14870</name>
</gene>
<dbReference type="AlphaFoldDB" id="A0A812T5E6"/>
<proteinExistence type="predicted"/>
<name>A0A812T5E6_9DINO</name>
<comment type="caution">
    <text evidence="2">The sequence shown here is derived from an EMBL/GenBank/DDBJ whole genome shotgun (WGS) entry which is preliminary data.</text>
</comment>
<reference evidence="2" key="1">
    <citation type="submission" date="2021-02" db="EMBL/GenBank/DDBJ databases">
        <authorList>
            <person name="Dougan E. K."/>
            <person name="Rhodes N."/>
            <person name="Thang M."/>
            <person name="Chan C."/>
        </authorList>
    </citation>
    <scope>NUCLEOTIDE SEQUENCE</scope>
</reference>
<evidence type="ECO:0000313" key="3">
    <source>
        <dbReference type="Proteomes" id="UP000601435"/>
    </source>
</evidence>
<keyword evidence="3" id="KW-1185">Reference proteome</keyword>
<keyword evidence="1" id="KW-1133">Transmembrane helix</keyword>